<keyword evidence="2" id="KW-1185">Reference proteome</keyword>
<dbReference type="Proteomes" id="UP000798662">
    <property type="component" value="Chromosome 1"/>
</dbReference>
<sequence>MALSPEFCAHATSLAATITAVDGDVCCPEFHRPADSLPTFSVLVFTSYARVPQQQEPPEGFFPLANVSKAGRSALRLQLAIMEADDYPLHFLAAVTAVPHGIGVEHAVGAAEGAADSGTLGGALLATLRRVAATGDRYPFAWCSLGGSIAELAAAWLAAGLVRPSEAGDVGGRACTTNGMLLPLQRPVVPSPVPPSLPRPAVAPASSVEGDTAPSDAAATNCAACTATRMYRHAETLGSFGYHVALGSSSTPTAGGGGAVTATYDRLITGVSGDGLAAAAPTTIHTDAAATGTTLPVDGVPQGTRSSVHTADWAAVVRDLAALACLVAALRSQPAAVDLLLYLAGVAAEAGNGSALDPSPPFLPYPGAPPFVRLLRPRMVPWAAGGGGHLTAGGSLCLAALTPARWAPSTGLLELLLAVRAAVGDPHPVAARVDPRRAADGYGLGEALAAYARVGEAHGWLPRGRGRDAVRWVGQ</sequence>
<reference evidence="1" key="1">
    <citation type="submission" date="2019-11" db="EMBL/GenBank/DDBJ databases">
        <title>Nori genome reveals adaptations in red seaweeds to the harsh intertidal environment.</title>
        <authorList>
            <person name="Wang D."/>
            <person name="Mao Y."/>
        </authorList>
    </citation>
    <scope>NUCLEOTIDE SEQUENCE</scope>
    <source>
        <tissue evidence="1">Gametophyte</tissue>
    </source>
</reference>
<accession>A0ACC3BU18</accession>
<gene>
    <name evidence="1" type="ORF">I4F81_004018</name>
</gene>
<protein>
    <submittedName>
        <fullName evidence="1">Uncharacterized protein</fullName>
    </submittedName>
</protein>
<dbReference type="EMBL" id="CM020618">
    <property type="protein sequence ID" value="KAK1861434.1"/>
    <property type="molecule type" value="Genomic_DNA"/>
</dbReference>
<comment type="caution">
    <text evidence="1">The sequence shown here is derived from an EMBL/GenBank/DDBJ whole genome shotgun (WGS) entry which is preliminary data.</text>
</comment>
<proteinExistence type="predicted"/>
<evidence type="ECO:0000313" key="2">
    <source>
        <dbReference type="Proteomes" id="UP000798662"/>
    </source>
</evidence>
<name>A0ACC3BU18_PYRYE</name>
<organism evidence="1 2">
    <name type="scientific">Pyropia yezoensis</name>
    <name type="common">Susabi-nori</name>
    <name type="synonym">Porphyra yezoensis</name>
    <dbReference type="NCBI Taxonomy" id="2788"/>
    <lineage>
        <taxon>Eukaryota</taxon>
        <taxon>Rhodophyta</taxon>
        <taxon>Bangiophyceae</taxon>
        <taxon>Bangiales</taxon>
        <taxon>Bangiaceae</taxon>
        <taxon>Pyropia</taxon>
    </lineage>
</organism>
<evidence type="ECO:0000313" key="1">
    <source>
        <dbReference type="EMBL" id="KAK1861434.1"/>
    </source>
</evidence>